<gene>
    <name evidence="2" type="ORF">MET9862_04623</name>
</gene>
<feature type="region of interest" description="Disordered" evidence="1">
    <location>
        <begin position="1"/>
        <end position="68"/>
    </location>
</feature>
<organism evidence="2 3">
    <name type="scientific">Methylobacterium symbioticum</name>
    <dbReference type="NCBI Taxonomy" id="2584084"/>
    <lineage>
        <taxon>Bacteria</taxon>
        <taxon>Pseudomonadati</taxon>
        <taxon>Pseudomonadota</taxon>
        <taxon>Alphaproteobacteria</taxon>
        <taxon>Hyphomicrobiales</taxon>
        <taxon>Methylobacteriaceae</taxon>
        <taxon>Methylobacterium</taxon>
    </lineage>
</organism>
<protein>
    <submittedName>
        <fullName evidence="2">Uncharacterized protein</fullName>
    </submittedName>
</protein>
<dbReference type="OrthoDB" id="8001814at2"/>
<dbReference type="Proteomes" id="UP000410984">
    <property type="component" value="Unassembled WGS sequence"/>
</dbReference>
<dbReference type="RefSeq" id="WP_142585179.1">
    <property type="nucleotide sequence ID" value="NZ_CABFPH010000097.1"/>
</dbReference>
<evidence type="ECO:0000256" key="1">
    <source>
        <dbReference type="SAM" id="MobiDB-lite"/>
    </source>
</evidence>
<accession>A0A509EIK7</accession>
<dbReference type="AlphaFoldDB" id="A0A509EIK7"/>
<evidence type="ECO:0000313" key="3">
    <source>
        <dbReference type="Proteomes" id="UP000410984"/>
    </source>
</evidence>
<feature type="compositionally biased region" description="Basic and acidic residues" evidence="1">
    <location>
        <begin position="1"/>
        <end position="17"/>
    </location>
</feature>
<proteinExistence type="predicted"/>
<evidence type="ECO:0000313" key="2">
    <source>
        <dbReference type="EMBL" id="VUD74000.1"/>
    </source>
</evidence>
<keyword evidence="3" id="KW-1185">Reference proteome</keyword>
<name>A0A509EIK7_9HYPH</name>
<sequence length="68" mass="7470">MTNREMAKGALTEDRGQHPNALPLPPMPAPEDSRTPTTEIEPEDSPQPNASAKRRPPEEGEIGLVTRR</sequence>
<reference evidence="2 3" key="1">
    <citation type="submission" date="2019-06" db="EMBL/GenBank/DDBJ databases">
        <authorList>
            <person name="Rodrigo-Torres L."/>
            <person name="Arahal R. D."/>
            <person name="Lucena T."/>
        </authorList>
    </citation>
    <scope>NUCLEOTIDE SEQUENCE [LARGE SCALE GENOMIC DNA]</scope>
    <source>
        <strain evidence="2 3">SB0023/3</strain>
    </source>
</reference>
<dbReference type="EMBL" id="CABFPH010000097">
    <property type="protein sequence ID" value="VUD74000.1"/>
    <property type="molecule type" value="Genomic_DNA"/>
</dbReference>